<evidence type="ECO:0000256" key="3">
    <source>
        <dbReference type="ARBA" id="ARBA00023163"/>
    </source>
</evidence>
<dbReference type="InterPro" id="IPR036390">
    <property type="entry name" value="WH_DNA-bd_sf"/>
</dbReference>
<gene>
    <name evidence="5" type="ORF">SAMN04488500_104203</name>
</gene>
<dbReference type="SMART" id="SM00895">
    <property type="entry name" value="FCD"/>
    <property type="match status" value="1"/>
</dbReference>
<proteinExistence type="predicted"/>
<dbReference type="InterPro" id="IPR000524">
    <property type="entry name" value="Tscrpt_reg_HTH_GntR"/>
</dbReference>
<dbReference type="Pfam" id="PF07729">
    <property type="entry name" value="FCD"/>
    <property type="match status" value="1"/>
</dbReference>
<dbReference type="CDD" id="cd07377">
    <property type="entry name" value="WHTH_GntR"/>
    <property type="match status" value="1"/>
</dbReference>
<protein>
    <submittedName>
        <fullName evidence="5">DNA-binding transcriptional regulator, GntR family</fullName>
    </submittedName>
</protein>
<dbReference type="InterPro" id="IPR008920">
    <property type="entry name" value="TF_FadR/GntR_C"/>
</dbReference>
<dbReference type="InterPro" id="IPR011711">
    <property type="entry name" value="GntR_C"/>
</dbReference>
<dbReference type="PROSITE" id="PS50949">
    <property type="entry name" value="HTH_GNTR"/>
    <property type="match status" value="1"/>
</dbReference>
<dbReference type="Proteomes" id="UP000192738">
    <property type="component" value="Unassembled WGS sequence"/>
</dbReference>
<accession>A0A1W1ZU51</accession>
<dbReference type="GO" id="GO:0003700">
    <property type="term" value="F:DNA-binding transcription factor activity"/>
    <property type="evidence" value="ECO:0007669"/>
    <property type="project" value="InterPro"/>
</dbReference>
<dbReference type="STRING" id="112901.SAMN04488500_104203"/>
<evidence type="ECO:0000313" key="6">
    <source>
        <dbReference type="Proteomes" id="UP000192738"/>
    </source>
</evidence>
<dbReference type="GO" id="GO:0003677">
    <property type="term" value="F:DNA binding"/>
    <property type="evidence" value="ECO:0007669"/>
    <property type="project" value="UniProtKB-KW"/>
</dbReference>
<dbReference type="InterPro" id="IPR036388">
    <property type="entry name" value="WH-like_DNA-bd_sf"/>
</dbReference>
<dbReference type="Pfam" id="PF00392">
    <property type="entry name" value="GntR"/>
    <property type="match status" value="1"/>
</dbReference>
<keyword evidence="2 5" id="KW-0238">DNA-binding</keyword>
<dbReference type="SUPFAM" id="SSF48008">
    <property type="entry name" value="GntR ligand-binding domain-like"/>
    <property type="match status" value="1"/>
</dbReference>
<name>A0A1W1ZU51_9FIRM</name>
<evidence type="ECO:0000259" key="4">
    <source>
        <dbReference type="PROSITE" id="PS50949"/>
    </source>
</evidence>
<evidence type="ECO:0000256" key="2">
    <source>
        <dbReference type="ARBA" id="ARBA00023125"/>
    </source>
</evidence>
<keyword evidence="3" id="KW-0804">Transcription</keyword>
<organism evidence="5 6">
    <name type="scientific">Sporomusa malonica</name>
    <dbReference type="NCBI Taxonomy" id="112901"/>
    <lineage>
        <taxon>Bacteria</taxon>
        <taxon>Bacillati</taxon>
        <taxon>Bacillota</taxon>
        <taxon>Negativicutes</taxon>
        <taxon>Selenomonadales</taxon>
        <taxon>Sporomusaceae</taxon>
        <taxon>Sporomusa</taxon>
    </lineage>
</organism>
<dbReference type="EMBL" id="FWXI01000004">
    <property type="protein sequence ID" value="SMC51924.1"/>
    <property type="molecule type" value="Genomic_DNA"/>
</dbReference>
<dbReference type="AlphaFoldDB" id="A0A1W1ZU51"/>
<dbReference type="Gene3D" id="1.10.10.10">
    <property type="entry name" value="Winged helix-like DNA-binding domain superfamily/Winged helix DNA-binding domain"/>
    <property type="match status" value="1"/>
</dbReference>
<reference evidence="5 6" key="1">
    <citation type="submission" date="2017-04" db="EMBL/GenBank/DDBJ databases">
        <authorList>
            <person name="Afonso C.L."/>
            <person name="Miller P.J."/>
            <person name="Scott M.A."/>
            <person name="Spackman E."/>
            <person name="Goraichik I."/>
            <person name="Dimitrov K.M."/>
            <person name="Suarez D.L."/>
            <person name="Swayne D.E."/>
        </authorList>
    </citation>
    <scope>NUCLEOTIDE SEQUENCE [LARGE SCALE GENOMIC DNA]</scope>
    <source>
        <strain evidence="5 6">DSM 5090</strain>
    </source>
</reference>
<sequence length="238" mass="28080">MLIIEQNPHESIREYVYRFLKLNIIDLNLPPGQSISEQDVATQLRVSRTPVREAFIKLSQENLLDIIPQKGTYVSLIDTDQVEESKFARETLEKEVIQQACADFPSEELFQLQSCLALQELCISEKNYHRFFELDENMHSIIFKGCKKARIWNMLQLMNAHYNRVRILNLKGKEFEWDQLLEQHRELVKAIREKDVALGKRTIDLHLNKVVVDLEHLRKEQGHYFLTTKQQVFTVTNK</sequence>
<dbReference type="Gene3D" id="1.20.120.530">
    <property type="entry name" value="GntR ligand-binding domain-like"/>
    <property type="match status" value="1"/>
</dbReference>
<evidence type="ECO:0000313" key="5">
    <source>
        <dbReference type="EMBL" id="SMC51924.1"/>
    </source>
</evidence>
<keyword evidence="1" id="KW-0805">Transcription regulation</keyword>
<keyword evidence="6" id="KW-1185">Reference proteome</keyword>
<dbReference type="PANTHER" id="PTHR43537:SF6">
    <property type="entry name" value="HTH-TYPE TRANSCRIPTIONAL REPRESSOR RSPR"/>
    <property type="match status" value="1"/>
</dbReference>
<dbReference type="SUPFAM" id="SSF46785">
    <property type="entry name" value="Winged helix' DNA-binding domain"/>
    <property type="match status" value="1"/>
</dbReference>
<dbReference type="SMART" id="SM00345">
    <property type="entry name" value="HTH_GNTR"/>
    <property type="match status" value="1"/>
</dbReference>
<dbReference type="PANTHER" id="PTHR43537">
    <property type="entry name" value="TRANSCRIPTIONAL REGULATOR, GNTR FAMILY"/>
    <property type="match status" value="1"/>
</dbReference>
<evidence type="ECO:0000256" key="1">
    <source>
        <dbReference type="ARBA" id="ARBA00023015"/>
    </source>
</evidence>
<dbReference type="RefSeq" id="WP_245823842.1">
    <property type="nucleotide sequence ID" value="NZ_CP155572.1"/>
</dbReference>
<feature type="domain" description="HTH gntR-type" evidence="4">
    <location>
        <begin position="10"/>
        <end position="77"/>
    </location>
</feature>